<feature type="compositionally biased region" description="Basic and acidic residues" evidence="1">
    <location>
        <begin position="248"/>
        <end position="258"/>
    </location>
</feature>
<evidence type="ECO:0000256" key="1">
    <source>
        <dbReference type="SAM" id="MobiDB-lite"/>
    </source>
</evidence>
<feature type="compositionally biased region" description="Polar residues" evidence="1">
    <location>
        <begin position="219"/>
        <end position="228"/>
    </location>
</feature>
<feature type="region of interest" description="Disordered" evidence="1">
    <location>
        <begin position="14"/>
        <end position="60"/>
    </location>
</feature>
<feature type="region of interest" description="Disordered" evidence="1">
    <location>
        <begin position="182"/>
        <end position="306"/>
    </location>
</feature>
<proteinExistence type="predicted"/>
<feature type="compositionally biased region" description="Basic residues" evidence="1">
    <location>
        <begin position="372"/>
        <end position="387"/>
    </location>
</feature>
<evidence type="ECO:0000313" key="3">
    <source>
        <dbReference type="Proteomes" id="UP000054481"/>
    </source>
</evidence>
<dbReference type="Proteomes" id="UP000054481">
    <property type="component" value="Unassembled WGS sequence"/>
</dbReference>
<feature type="region of interest" description="Disordered" evidence="1">
    <location>
        <begin position="321"/>
        <end position="400"/>
    </location>
</feature>
<protein>
    <submittedName>
        <fullName evidence="2">Uncharacterized protein</fullName>
    </submittedName>
</protein>
<evidence type="ECO:0000313" key="2">
    <source>
        <dbReference type="EMBL" id="KJZ70289.1"/>
    </source>
</evidence>
<organism evidence="2 3">
    <name type="scientific">Hirsutella minnesotensis 3608</name>
    <dbReference type="NCBI Taxonomy" id="1043627"/>
    <lineage>
        <taxon>Eukaryota</taxon>
        <taxon>Fungi</taxon>
        <taxon>Dikarya</taxon>
        <taxon>Ascomycota</taxon>
        <taxon>Pezizomycotina</taxon>
        <taxon>Sordariomycetes</taxon>
        <taxon>Hypocreomycetidae</taxon>
        <taxon>Hypocreales</taxon>
        <taxon>Ophiocordycipitaceae</taxon>
        <taxon>Hirsutella</taxon>
    </lineage>
</organism>
<feature type="compositionally biased region" description="Basic and acidic residues" evidence="1">
    <location>
        <begin position="86"/>
        <end position="100"/>
    </location>
</feature>
<accession>A0A0F8A2F1</accession>
<dbReference type="EMBL" id="KQ030635">
    <property type="protein sequence ID" value="KJZ70289.1"/>
    <property type="molecule type" value="Genomic_DNA"/>
</dbReference>
<reference evidence="2 3" key="1">
    <citation type="journal article" date="2014" name="Genome Biol. Evol.">
        <title>Comparative genomics and transcriptomics analyses reveal divergent lifestyle features of nematode endoparasitic fungus Hirsutella minnesotensis.</title>
        <authorList>
            <person name="Lai Y."/>
            <person name="Liu K."/>
            <person name="Zhang X."/>
            <person name="Zhang X."/>
            <person name="Li K."/>
            <person name="Wang N."/>
            <person name="Shu C."/>
            <person name="Wu Y."/>
            <person name="Wang C."/>
            <person name="Bushley K.E."/>
            <person name="Xiang M."/>
            <person name="Liu X."/>
        </authorList>
    </citation>
    <scope>NUCLEOTIDE SEQUENCE [LARGE SCALE GENOMIC DNA]</scope>
    <source>
        <strain evidence="2 3">3608</strain>
    </source>
</reference>
<feature type="region of interest" description="Disordered" evidence="1">
    <location>
        <begin position="78"/>
        <end position="103"/>
    </location>
</feature>
<dbReference type="AlphaFoldDB" id="A0A0F8A2F1"/>
<name>A0A0F8A2F1_9HYPO</name>
<keyword evidence="3" id="KW-1185">Reference proteome</keyword>
<feature type="compositionally biased region" description="Acidic residues" evidence="1">
    <location>
        <begin position="360"/>
        <end position="369"/>
    </location>
</feature>
<gene>
    <name evidence="2" type="ORF">HIM_10333</name>
</gene>
<sequence length="400" mass="43101">MPPLITLDNPIFWTPPETHSTSPSVVKLSHPPRRPLPRLVTPASLPHASTGADEARGCSSAGRALTTKNVILISSDEESDLDDADDGRHHSNVDGPHPDDSLPSIATIAASIATERYEASLPEKTIVRESETAEITGDTRLCCPSGIGRPGQPAVMGTSSPLPSPSKAADTLLVAAASLRTGPPVFEDDNAGRNRDASPSCQPRLVSAVDPVSLEPEVNPSTTPSNRCGSARSPEVEDGQPSAGTSRQDGDGLVHEAIDESASVQGVAEEPGNFSRSYQSLSEDGGRHRSPPNDPGRFSVAPFSPRAGRVRVWESQYVSEAPVASHCHDSNETRRRRLDMPQTAGSRRSRTKARRNYVEDQMDYGDDEIVPARKRRKTATPARRPRGQAKERQRQRLGYK</sequence>